<evidence type="ECO:0000313" key="2">
    <source>
        <dbReference type="EMBL" id="GMT02240.1"/>
    </source>
</evidence>
<evidence type="ECO:0000313" key="3">
    <source>
        <dbReference type="Proteomes" id="UP001432027"/>
    </source>
</evidence>
<keyword evidence="3" id="KW-1185">Reference proteome</keyword>
<organism evidence="2 3">
    <name type="scientific">Pristionchus entomophagus</name>
    <dbReference type="NCBI Taxonomy" id="358040"/>
    <lineage>
        <taxon>Eukaryota</taxon>
        <taxon>Metazoa</taxon>
        <taxon>Ecdysozoa</taxon>
        <taxon>Nematoda</taxon>
        <taxon>Chromadorea</taxon>
        <taxon>Rhabditida</taxon>
        <taxon>Rhabditina</taxon>
        <taxon>Diplogasteromorpha</taxon>
        <taxon>Diplogasteroidea</taxon>
        <taxon>Neodiplogasteridae</taxon>
        <taxon>Pristionchus</taxon>
    </lineage>
</organism>
<sequence length="82" mass="8983">ALLALLLLLPIRPRLYHGVDAWAQRGVVDHLDEILRSHTRLAGRERDALLLAAIGASGTGQRGGLALLLLFLLTLVIDRINR</sequence>
<dbReference type="EMBL" id="BTSX01000005">
    <property type="protein sequence ID" value="GMT02240.1"/>
    <property type="molecule type" value="Genomic_DNA"/>
</dbReference>
<comment type="caution">
    <text evidence="2">The sequence shown here is derived from an EMBL/GenBank/DDBJ whole genome shotgun (WGS) entry which is preliminary data.</text>
</comment>
<gene>
    <name evidence="2" type="ORF">PENTCL1PPCAC_24414</name>
</gene>
<accession>A0AAV5U5Y6</accession>
<feature type="non-terminal residue" evidence="2">
    <location>
        <position position="82"/>
    </location>
</feature>
<feature type="non-terminal residue" evidence="2">
    <location>
        <position position="1"/>
    </location>
</feature>
<name>A0AAV5U5Y6_9BILA</name>
<evidence type="ECO:0000256" key="1">
    <source>
        <dbReference type="SAM" id="SignalP"/>
    </source>
</evidence>
<dbReference type="AlphaFoldDB" id="A0AAV5U5Y6"/>
<protein>
    <submittedName>
        <fullName evidence="2">Uncharacterized protein</fullName>
    </submittedName>
</protein>
<feature type="chain" id="PRO_5043797950" evidence="1">
    <location>
        <begin position="19"/>
        <end position="82"/>
    </location>
</feature>
<dbReference type="Proteomes" id="UP001432027">
    <property type="component" value="Unassembled WGS sequence"/>
</dbReference>
<proteinExistence type="predicted"/>
<reference evidence="2" key="1">
    <citation type="submission" date="2023-10" db="EMBL/GenBank/DDBJ databases">
        <title>Genome assembly of Pristionchus species.</title>
        <authorList>
            <person name="Yoshida K."/>
            <person name="Sommer R.J."/>
        </authorList>
    </citation>
    <scope>NUCLEOTIDE SEQUENCE</scope>
    <source>
        <strain evidence="2">RS0144</strain>
    </source>
</reference>
<feature type="signal peptide" evidence="1">
    <location>
        <begin position="1"/>
        <end position="18"/>
    </location>
</feature>
<keyword evidence="1" id="KW-0732">Signal</keyword>